<sequence length="351" mass="38588">MPHKLQLLMQGLLALLRKLSAQNPINPKACATELAAREGATRPAAQRAYLCRLMTNLVTNKINSTYWHSVVGKAFLYDILNIVTGWIADVVEIYRAGCSQTNLYSDSSKIDIFWVYDNWRGVMCIDNTTRIAESFTTSYILLEEGGCQAGWSTFTHLLGHMQMRENEDCWNKMSFRGSREPASQTRGGFDSNALDLTCNHDGGPAVRECSGLPARPARPTARPTCPPACLLQQGCHTFEETWITSGAAADARPSGGTRYTDVPAQTGTVIYVLPGQVAHLLSHVWLSKHTPTSQESNRLSENRGVRCLDIAVKQPAASKKLSTTVELEGRRDGGGEWKRSGDANWGQALSL</sequence>
<feature type="compositionally biased region" description="Basic and acidic residues" evidence="1">
    <location>
        <begin position="327"/>
        <end position="341"/>
    </location>
</feature>
<protein>
    <submittedName>
        <fullName evidence="3">Uncharacterized protein</fullName>
    </submittedName>
</protein>
<feature type="chain" id="PRO_5016893355" evidence="2">
    <location>
        <begin position="22"/>
        <end position="351"/>
    </location>
</feature>
<evidence type="ECO:0000256" key="1">
    <source>
        <dbReference type="SAM" id="MobiDB-lite"/>
    </source>
</evidence>
<proteinExistence type="predicted"/>
<name>A0A371CJI7_9APHY</name>
<reference evidence="3 4" key="1">
    <citation type="journal article" date="2018" name="Biotechnol. Biofuels">
        <title>Integrative visual omics of the white-rot fungus Polyporus brumalis exposes the biotechnological potential of its oxidative enzymes for delignifying raw plant biomass.</title>
        <authorList>
            <person name="Miyauchi S."/>
            <person name="Rancon A."/>
            <person name="Drula E."/>
            <person name="Hage H."/>
            <person name="Chaduli D."/>
            <person name="Favel A."/>
            <person name="Grisel S."/>
            <person name="Henrissat B."/>
            <person name="Herpoel-Gimbert I."/>
            <person name="Ruiz-Duenas F.J."/>
            <person name="Chevret D."/>
            <person name="Hainaut M."/>
            <person name="Lin J."/>
            <person name="Wang M."/>
            <person name="Pangilinan J."/>
            <person name="Lipzen A."/>
            <person name="Lesage-Meessen L."/>
            <person name="Navarro D."/>
            <person name="Riley R."/>
            <person name="Grigoriev I.V."/>
            <person name="Zhou S."/>
            <person name="Raouche S."/>
            <person name="Rosso M.N."/>
        </authorList>
    </citation>
    <scope>NUCLEOTIDE SEQUENCE [LARGE SCALE GENOMIC DNA]</scope>
    <source>
        <strain evidence="3 4">BRFM 1820</strain>
    </source>
</reference>
<evidence type="ECO:0000313" key="4">
    <source>
        <dbReference type="Proteomes" id="UP000256964"/>
    </source>
</evidence>
<gene>
    <name evidence="3" type="ORF">OH76DRAFT_1423697</name>
</gene>
<keyword evidence="2" id="KW-0732">Signal</keyword>
<dbReference type="EMBL" id="KZ857556">
    <property type="protein sequence ID" value="RDX40430.1"/>
    <property type="molecule type" value="Genomic_DNA"/>
</dbReference>
<evidence type="ECO:0000256" key="2">
    <source>
        <dbReference type="SAM" id="SignalP"/>
    </source>
</evidence>
<organism evidence="3 4">
    <name type="scientific">Lentinus brumalis</name>
    <dbReference type="NCBI Taxonomy" id="2498619"/>
    <lineage>
        <taxon>Eukaryota</taxon>
        <taxon>Fungi</taxon>
        <taxon>Dikarya</taxon>
        <taxon>Basidiomycota</taxon>
        <taxon>Agaricomycotina</taxon>
        <taxon>Agaricomycetes</taxon>
        <taxon>Polyporales</taxon>
        <taxon>Polyporaceae</taxon>
        <taxon>Lentinus</taxon>
    </lineage>
</organism>
<feature type="region of interest" description="Disordered" evidence="1">
    <location>
        <begin position="323"/>
        <end position="351"/>
    </location>
</feature>
<accession>A0A371CJI7</accession>
<dbReference type="AlphaFoldDB" id="A0A371CJI7"/>
<feature type="signal peptide" evidence="2">
    <location>
        <begin position="1"/>
        <end position="21"/>
    </location>
</feature>
<dbReference type="Proteomes" id="UP000256964">
    <property type="component" value="Unassembled WGS sequence"/>
</dbReference>
<keyword evidence="4" id="KW-1185">Reference proteome</keyword>
<evidence type="ECO:0000313" key="3">
    <source>
        <dbReference type="EMBL" id="RDX40430.1"/>
    </source>
</evidence>